<feature type="domain" description="GmrSD restriction endonucleases N-terminal" evidence="1">
    <location>
        <begin position="24"/>
        <end position="168"/>
    </location>
</feature>
<protein>
    <recommendedName>
        <fullName evidence="1">GmrSD restriction endonucleases N-terminal domain-containing protein</fullName>
    </recommendedName>
</protein>
<comment type="caution">
    <text evidence="2">The sequence shown here is derived from an EMBL/GenBank/DDBJ whole genome shotgun (WGS) entry which is preliminary data.</text>
</comment>
<accession>A0A316TJX1</accession>
<dbReference type="PANTHER" id="PTHR39639">
    <property type="entry name" value="CHROMOSOME 16, WHOLE GENOME SHOTGUN SEQUENCE"/>
    <property type="match status" value="1"/>
</dbReference>
<reference evidence="2 3" key="1">
    <citation type="submission" date="2018-05" db="EMBL/GenBank/DDBJ databases">
        <title>Nocardioides silvaticus genome.</title>
        <authorList>
            <person name="Li C."/>
            <person name="Wang G."/>
        </authorList>
    </citation>
    <scope>NUCLEOTIDE SEQUENCE [LARGE SCALE GENOMIC DNA]</scope>
    <source>
        <strain evidence="2 3">CCTCC AB 2018079</strain>
    </source>
</reference>
<keyword evidence="3" id="KW-1185">Reference proteome</keyword>
<sequence length="356" mass="40652">MDFTSTQQTVGWFRDRYLEGTLTLKPPYQRNPVWMARQKCHLVESVLMKMPIPEIFVQQSTDEDGNTSYAVVDGQQRITALMQFVGSYAGEDQEEFDQFALDKLAPESDWYNLSFSDLKGPTRKKFFGYELAVRYLNSDDEEEMKSVFRRLNSFTVPLKPQELRHATYSGPFAHLADKLATDYGDYFAENRIITVGAIRRMADVEFVAELLIGTMHGPQGGSAKIIDDYYKTYEDFEDEFPRQRKTKVKFEETMNAIERLFPDLRGSRWGNKSDFYSLFVALAAFLPGGPLADKTATKLRKALNQFEREVEDRVADEEAKVSKQAASYARGVVRAPNEKSRRAARHAAMLEVLAGA</sequence>
<gene>
    <name evidence="2" type="ORF">DJ010_12660</name>
</gene>
<organism evidence="2 3">
    <name type="scientific">Nocardioides silvaticus</name>
    <dbReference type="NCBI Taxonomy" id="2201891"/>
    <lineage>
        <taxon>Bacteria</taxon>
        <taxon>Bacillati</taxon>
        <taxon>Actinomycetota</taxon>
        <taxon>Actinomycetes</taxon>
        <taxon>Propionibacteriales</taxon>
        <taxon>Nocardioidaceae</taxon>
        <taxon>Nocardioides</taxon>
    </lineage>
</organism>
<name>A0A316TJX1_9ACTN</name>
<dbReference type="OrthoDB" id="9787127at2"/>
<proteinExistence type="predicted"/>
<dbReference type="PANTHER" id="PTHR39639:SF1">
    <property type="entry name" value="DUF262 DOMAIN-CONTAINING PROTEIN"/>
    <property type="match status" value="1"/>
</dbReference>
<dbReference type="AlphaFoldDB" id="A0A316TJX1"/>
<evidence type="ECO:0000259" key="1">
    <source>
        <dbReference type="Pfam" id="PF03235"/>
    </source>
</evidence>
<dbReference type="InterPro" id="IPR004919">
    <property type="entry name" value="GmrSD_N"/>
</dbReference>
<dbReference type="Proteomes" id="UP000245507">
    <property type="component" value="Unassembled WGS sequence"/>
</dbReference>
<dbReference type="RefSeq" id="WP_109694219.1">
    <property type="nucleotide sequence ID" value="NZ_QGDD01000005.1"/>
</dbReference>
<evidence type="ECO:0000313" key="2">
    <source>
        <dbReference type="EMBL" id="PWN02564.1"/>
    </source>
</evidence>
<dbReference type="EMBL" id="QGDD01000005">
    <property type="protein sequence ID" value="PWN02564.1"/>
    <property type="molecule type" value="Genomic_DNA"/>
</dbReference>
<evidence type="ECO:0000313" key="3">
    <source>
        <dbReference type="Proteomes" id="UP000245507"/>
    </source>
</evidence>
<dbReference type="Pfam" id="PF03235">
    <property type="entry name" value="GmrSD_N"/>
    <property type="match status" value="1"/>
</dbReference>